<evidence type="ECO:0008006" key="4">
    <source>
        <dbReference type="Google" id="ProtNLM"/>
    </source>
</evidence>
<dbReference type="EMBL" id="CP000248">
    <property type="protein sequence ID" value="ABD27521.1"/>
    <property type="molecule type" value="Genomic_DNA"/>
</dbReference>
<dbReference type="AlphaFoldDB" id="Q2G3Q2"/>
<evidence type="ECO:0000256" key="1">
    <source>
        <dbReference type="SAM" id="SignalP"/>
    </source>
</evidence>
<protein>
    <recommendedName>
        <fullName evidence="4">TonB-like protein</fullName>
    </recommendedName>
</protein>
<evidence type="ECO:0000313" key="2">
    <source>
        <dbReference type="EMBL" id="ABD27521.1"/>
    </source>
</evidence>
<dbReference type="STRING" id="279238.Saro_3086"/>
<sequence>MKNIVKFALAALLATGQGSVFAQNGHTVYAERHSRDVWIERVSDDLSDNLGYPNTPTSGFASVRFECGPDGNPTNIVVINHSNSRFDAPSVRAVHLLRNLHPLPDNVVRGQVFQANLIFATNEYELTRQARLLQQAEATRLASSHAEQTVLVLSSSARGPG</sequence>
<gene>
    <name evidence="2" type="ordered locus">Saro_3086</name>
</gene>
<feature type="chain" id="PRO_5004207898" description="TonB-like protein" evidence="1">
    <location>
        <begin position="23"/>
        <end position="161"/>
    </location>
</feature>
<proteinExistence type="predicted"/>
<organism evidence="2 3">
    <name type="scientific">Novosphingobium aromaticivorans (strain ATCC 700278 / DSM 12444 / CCUG 56034 / CIP 105152 / NBRC 16084 / F199)</name>
    <dbReference type="NCBI Taxonomy" id="279238"/>
    <lineage>
        <taxon>Bacteria</taxon>
        <taxon>Pseudomonadati</taxon>
        <taxon>Pseudomonadota</taxon>
        <taxon>Alphaproteobacteria</taxon>
        <taxon>Sphingomonadales</taxon>
        <taxon>Sphingomonadaceae</taxon>
        <taxon>Novosphingobium</taxon>
    </lineage>
</organism>
<keyword evidence="1" id="KW-0732">Signal</keyword>
<dbReference type="Gene3D" id="3.30.1150.10">
    <property type="match status" value="1"/>
</dbReference>
<dbReference type="HOGENOM" id="CLU_1641996_0_0_5"/>
<name>Q2G3Q2_NOVAD</name>
<dbReference type="KEGG" id="nar:Saro_3086"/>
<reference evidence="3" key="1">
    <citation type="submission" date="2006-01" db="EMBL/GenBank/DDBJ databases">
        <title>Complete sequence of Novosphingobium aromaticivorans DSM 12444.</title>
        <authorList>
            <consortium name="US DOE Joint Genome Institute"/>
            <person name="Copeland A."/>
            <person name="Lucas S."/>
            <person name="Lapidus A."/>
            <person name="Barry K."/>
            <person name="Detter J.C."/>
            <person name="Glavina T."/>
            <person name="Hammon N."/>
            <person name="Israni S."/>
            <person name="Pitluck S."/>
            <person name="Chain P."/>
            <person name="Malfatti S."/>
            <person name="Shin M."/>
            <person name="Vergez L."/>
            <person name="Schmutz J."/>
            <person name="Larimer F."/>
            <person name="Land M."/>
            <person name="Kyrpides N."/>
            <person name="Ivanova N."/>
            <person name="Fredrickson J."/>
            <person name="Balkwill D."/>
            <person name="Romine M.F."/>
            <person name="Richardson P."/>
        </authorList>
    </citation>
    <scope>NUCLEOTIDE SEQUENCE [LARGE SCALE GENOMIC DNA]</scope>
    <source>
        <strain evidence="3">ATCC 700278 / DSM 12444 / CCUG 56034 / CIP 105152 / NBRC 16084 / F199</strain>
    </source>
</reference>
<feature type="signal peptide" evidence="1">
    <location>
        <begin position="1"/>
        <end position="22"/>
    </location>
</feature>
<dbReference type="SUPFAM" id="SSF74653">
    <property type="entry name" value="TolA/TonB C-terminal domain"/>
    <property type="match status" value="1"/>
</dbReference>
<dbReference type="RefSeq" id="WP_011446725.1">
    <property type="nucleotide sequence ID" value="NC_007794.1"/>
</dbReference>
<evidence type="ECO:0000313" key="3">
    <source>
        <dbReference type="Proteomes" id="UP000009134"/>
    </source>
</evidence>
<accession>Q2G3Q2</accession>
<dbReference type="Proteomes" id="UP000009134">
    <property type="component" value="Chromosome"/>
</dbReference>
<keyword evidence="3" id="KW-1185">Reference proteome</keyword>